<proteinExistence type="predicted"/>
<dbReference type="AlphaFoldDB" id="A0A3D3R7W5"/>
<keyword evidence="1" id="KW-1133">Transmembrane helix</keyword>
<feature type="transmembrane region" description="Helical" evidence="1">
    <location>
        <begin position="12"/>
        <end position="35"/>
    </location>
</feature>
<keyword evidence="1" id="KW-0472">Membrane</keyword>
<reference evidence="2 3" key="1">
    <citation type="journal article" date="2018" name="Nat. Biotechnol.">
        <title>A standardized bacterial taxonomy based on genome phylogeny substantially revises the tree of life.</title>
        <authorList>
            <person name="Parks D.H."/>
            <person name="Chuvochina M."/>
            <person name="Waite D.W."/>
            <person name="Rinke C."/>
            <person name="Skarshewski A."/>
            <person name="Chaumeil P.A."/>
            <person name="Hugenholtz P."/>
        </authorList>
    </citation>
    <scope>NUCLEOTIDE SEQUENCE [LARGE SCALE GENOMIC DNA]</scope>
    <source>
        <strain evidence="2">UBA9375</strain>
    </source>
</reference>
<evidence type="ECO:0000313" key="2">
    <source>
        <dbReference type="EMBL" id="HCO24676.1"/>
    </source>
</evidence>
<dbReference type="EMBL" id="DQAY01000105">
    <property type="protein sequence ID" value="HCO24676.1"/>
    <property type="molecule type" value="Genomic_DNA"/>
</dbReference>
<evidence type="ECO:0000313" key="3">
    <source>
        <dbReference type="Proteomes" id="UP000263642"/>
    </source>
</evidence>
<gene>
    <name evidence="2" type="ORF">DIT97_17205</name>
</gene>
<name>A0A3D3R7W5_9PLAN</name>
<sequence>MAENRKLKILRSCGSLVIVLLLIYVLSFGPVLVFLEDQYGQVPRAYHARLEMFYVPVIGALNRNELFAKFYTEYYELIRLRK</sequence>
<evidence type="ECO:0000256" key="1">
    <source>
        <dbReference type="SAM" id="Phobius"/>
    </source>
</evidence>
<keyword evidence="1" id="KW-0812">Transmembrane</keyword>
<organism evidence="2 3">
    <name type="scientific">Gimesia maris</name>
    <dbReference type="NCBI Taxonomy" id="122"/>
    <lineage>
        <taxon>Bacteria</taxon>
        <taxon>Pseudomonadati</taxon>
        <taxon>Planctomycetota</taxon>
        <taxon>Planctomycetia</taxon>
        <taxon>Planctomycetales</taxon>
        <taxon>Planctomycetaceae</taxon>
        <taxon>Gimesia</taxon>
    </lineage>
</organism>
<accession>A0A3D3R7W5</accession>
<comment type="caution">
    <text evidence="2">The sequence shown here is derived from an EMBL/GenBank/DDBJ whole genome shotgun (WGS) entry which is preliminary data.</text>
</comment>
<dbReference type="Proteomes" id="UP000263642">
    <property type="component" value="Unassembled WGS sequence"/>
</dbReference>
<protein>
    <submittedName>
        <fullName evidence="2">Uncharacterized protein</fullName>
    </submittedName>
</protein>